<keyword evidence="3" id="KW-1185">Reference proteome</keyword>
<evidence type="ECO:0000313" key="3">
    <source>
        <dbReference type="Proteomes" id="UP000326354"/>
    </source>
</evidence>
<proteinExistence type="predicted"/>
<dbReference type="KEGG" id="uam:UABAM_02114"/>
<gene>
    <name evidence="2" type="ORF">UABAM_02114</name>
</gene>
<protein>
    <submittedName>
        <fullName evidence="2">Uncharacterized protein</fullName>
    </submittedName>
</protein>
<evidence type="ECO:0000313" key="2">
    <source>
        <dbReference type="EMBL" id="BBM83760.1"/>
    </source>
</evidence>
<evidence type="ECO:0000256" key="1">
    <source>
        <dbReference type="SAM" id="MobiDB-lite"/>
    </source>
</evidence>
<name>A0A5S9IMH4_UABAM</name>
<dbReference type="PROSITE" id="PS51257">
    <property type="entry name" value="PROKAR_LIPOPROTEIN"/>
    <property type="match status" value="1"/>
</dbReference>
<feature type="region of interest" description="Disordered" evidence="1">
    <location>
        <begin position="29"/>
        <end position="54"/>
    </location>
</feature>
<reference evidence="2 3" key="1">
    <citation type="submission" date="2019-08" db="EMBL/GenBank/DDBJ databases">
        <title>Complete genome sequence of Candidatus Uab amorphum.</title>
        <authorList>
            <person name="Shiratori T."/>
            <person name="Suzuki S."/>
            <person name="Kakizawa Y."/>
            <person name="Ishida K."/>
        </authorList>
    </citation>
    <scope>NUCLEOTIDE SEQUENCE [LARGE SCALE GENOMIC DNA]</scope>
    <source>
        <strain evidence="2 3">SRT547</strain>
    </source>
</reference>
<accession>A0A5S9IMH4</accession>
<dbReference type="AlphaFoldDB" id="A0A5S9IMH4"/>
<dbReference type="EMBL" id="AP019860">
    <property type="protein sequence ID" value="BBM83760.1"/>
    <property type="molecule type" value="Genomic_DNA"/>
</dbReference>
<dbReference type="Proteomes" id="UP000326354">
    <property type="component" value="Chromosome"/>
</dbReference>
<dbReference type="RefSeq" id="WP_151967945.1">
    <property type="nucleotide sequence ID" value="NZ_AP019860.1"/>
</dbReference>
<sequence length="326" mass="37027">MKNIAFVVTIMIFFLLSCVENTVTRPINDSGNRTPVYMGDNNPPADDPVQDDSNSWQEEELRRKVREYPVILAVDPVKEVLVQPEMIFAEITQSLSGTFTIKDAHQLDQDIKNEVMSTTGSGMLTYQDILFRKFSAADICVYLWCEVNPYDGNVQGVPKRFYEARLGCRVVDMFTKQSLANIVKSSGRKYYPSGSVDDKQRRAVETVLPELSSELQATLDGRLQDIIKNSFRIRGVIEIPEKLQTFKTVLKDLEHENYFRIKRVINESAHFEYEISNPSRSVSGVAELLTDSAESEGLFIKVRATERANTKLIQVSLQEEADDSDF</sequence>
<organism evidence="2 3">
    <name type="scientific">Uabimicrobium amorphum</name>
    <dbReference type="NCBI Taxonomy" id="2596890"/>
    <lineage>
        <taxon>Bacteria</taxon>
        <taxon>Pseudomonadati</taxon>
        <taxon>Planctomycetota</taxon>
        <taxon>Candidatus Uabimicrobiia</taxon>
        <taxon>Candidatus Uabimicrobiales</taxon>
        <taxon>Candidatus Uabimicrobiaceae</taxon>
        <taxon>Candidatus Uabimicrobium</taxon>
    </lineage>
</organism>